<name>A0ABR4FH13_9EURO</name>
<dbReference type="PRINTS" id="PR00081">
    <property type="entry name" value="GDHRDH"/>
</dbReference>
<accession>A0ABR4FH13</accession>
<keyword evidence="2" id="KW-0560">Oxidoreductase</keyword>
<dbReference type="PANTHER" id="PTHR48107">
    <property type="entry name" value="NADPH-DEPENDENT ALDEHYDE REDUCTASE-LIKE PROTEIN, CHLOROPLASTIC-RELATED"/>
    <property type="match status" value="1"/>
</dbReference>
<dbReference type="Gene3D" id="3.40.50.720">
    <property type="entry name" value="NAD(P)-binding Rossmann-like Domain"/>
    <property type="match status" value="1"/>
</dbReference>
<reference evidence="3 4" key="1">
    <citation type="submission" date="2024-07" db="EMBL/GenBank/DDBJ databases">
        <title>Section-level genome sequencing and comparative genomics of Aspergillus sections Usti and Cavernicolus.</title>
        <authorList>
            <consortium name="Lawrence Berkeley National Laboratory"/>
            <person name="Nybo J.L."/>
            <person name="Vesth T.C."/>
            <person name="Theobald S."/>
            <person name="Frisvad J.C."/>
            <person name="Larsen T.O."/>
            <person name="Kjaerboelling I."/>
            <person name="Rothschild-Mancinelli K."/>
            <person name="Lyhne E.K."/>
            <person name="Kogle M.E."/>
            <person name="Barry K."/>
            <person name="Clum A."/>
            <person name="Na H."/>
            <person name="Ledsgaard L."/>
            <person name="Lin J."/>
            <person name="Lipzen A."/>
            <person name="Kuo A."/>
            <person name="Riley R."/>
            <person name="Mondo S."/>
            <person name="Labutti K."/>
            <person name="Haridas S."/>
            <person name="Pangalinan J."/>
            <person name="Salamov A.A."/>
            <person name="Simmons B.A."/>
            <person name="Magnuson J.K."/>
            <person name="Chen J."/>
            <person name="Drula E."/>
            <person name="Henrissat B."/>
            <person name="Wiebenga A."/>
            <person name="Lubbers R.J."/>
            <person name="Gomes A.C."/>
            <person name="Makela M.R."/>
            <person name="Stajich J."/>
            <person name="Grigoriev I.V."/>
            <person name="Mortensen U.H."/>
            <person name="De Vries R.P."/>
            <person name="Baker S.E."/>
            <person name="Andersen M.R."/>
        </authorList>
    </citation>
    <scope>NUCLEOTIDE SEQUENCE [LARGE SCALE GENOMIC DNA]</scope>
    <source>
        <strain evidence="3 4">CBS 209.92</strain>
    </source>
</reference>
<gene>
    <name evidence="3" type="ORF">BJX66DRAFT_351257</name>
</gene>
<comment type="similarity">
    <text evidence="1">Belongs to the short-chain dehydrogenases/reductases (SDR) family.</text>
</comment>
<proteinExistence type="inferred from homology"/>
<sequence>MPSLDGKVAIVSGSSSGIGAVIVRELSRRGAQVVINYPFEAEKRNAEEVLKTLGGAAKAIMVEADLSTPSGPSKLVDAAVAEFGTIDILVNNAGIGVPIILQDATDELFHRIWDSVMNLNGRGTILLTRAVLKHLAPKNSRIINISSATSRNPEPNMSIYAGSKGMIESFTRCWAKDLPRQYGCTVNTVAPGPVDTELLRSAPPHVLATVMQTCNSTPVAPRLASPLEVAWTVAMLCEEQAGWLNGLYIPVAGGSTMT</sequence>
<keyword evidence="4" id="KW-1185">Reference proteome</keyword>
<organism evidence="3 4">
    <name type="scientific">Aspergillus keveii</name>
    <dbReference type="NCBI Taxonomy" id="714993"/>
    <lineage>
        <taxon>Eukaryota</taxon>
        <taxon>Fungi</taxon>
        <taxon>Dikarya</taxon>
        <taxon>Ascomycota</taxon>
        <taxon>Pezizomycotina</taxon>
        <taxon>Eurotiomycetes</taxon>
        <taxon>Eurotiomycetidae</taxon>
        <taxon>Eurotiales</taxon>
        <taxon>Aspergillaceae</taxon>
        <taxon>Aspergillus</taxon>
        <taxon>Aspergillus subgen. Nidulantes</taxon>
    </lineage>
</organism>
<evidence type="ECO:0000256" key="2">
    <source>
        <dbReference type="ARBA" id="ARBA00023002"/>
    </source>
</evidence>
<dbReference type="PANTHER" id="PTHR48107:SF7">
    <property type="entry name" value="RE15974P"/>
    <property type="match status" value="1"/>
</dbReference>
<dbReference type="Proteomes" id="UP001610563">
    <property type="component" value="Unassembled WGS sequence"/>
</dbReference>
<dbReference type="EMBL" id="JBFTWV010000456">
    <property type="protein sequence ID" value="KAL2782397.1"/>
    <property type="molecule type" value="Genomic_DNA"/>
</dbReference>
<evidence type="ECO:0000313" key="3">
    <source>
        <dbReference type="EMBL" id="KAL2782397.1"/>
    </source>
</evidence>
<dbReference type="PRINTS" id="PR00080">
    <property type="entry name" value="SDRFAMILY"/>
</dbReference>
<evidence type="ECO:0000256" key="1">
    <source>
        <dbReference type="ARBA" id="ARBA00006484"/>
    </source>
</evidence>
<dbReference type="InterPro" id="IPR002347">
    <property type="entry name" value="SDR_fam"/>
</dbReference>
<dbReference type="InterPro" id="IPR036291">
    <property type="entry name" value="NAD(P)-bd_dom_sf"/>
</dbReference>
<evidence type="ECO:0000313" key="4">
    <source>
        <dbReference type="Proteomes" id="UP001610563"/>
    </source>
</evidence>
<evidence type="ECO:0008006" key="5">
    <source>
        <dbReference type="Google" id="ProtNLM"/>
    </source>
</evidence>
<dbReference type="SUPFAM" id="SSF51735">
    <property type="entry name" value="NAD(P)-binding Rossmann-fold domains"/>
    <property type="match status" value="1"/>
</dbReference>
<protein>
    <recommendedName>
        <fullName evidence="5">Short chain type dehydrogenase</fullName>
    </recommendedName>
</protein>
<dbReference type="Pfam" id="PF13561">
    <property type="entry name" value="adh_short_C2"/>
    <property type="match status" value="1"/>
</dbReference>
<comment type="caution">
    <text evidence="3">The sequence shown here is derived from an EMBL/GenBank/DDBJ whole genome shotgun (WGS) entry which is preliminary data.</text>
</comment>